<dbReference type="Pfam" id="PF00144">
    <property type="entry name" value="Beta-lactamase"/>
    <property type="match status" value="1"/>
</dbReference>
<keyword evidence="3" id="KW-0378">Hydrolase</keyword>
<proteinExistence type="predicted"/>
<evidence type="ECO:0000313" key="3">
    <source>
        <dbReference type="EMBL" id="QGY79284.1"/>
    </source>
</evidence>
<dbReference type="OrthoDB" id="9808046at2"/>
<dbReference type="SUPFAM" id="SSF56601">
    <property type="entry name" value="beta-lactamase/transpeptidase-like"/>
    <property type="match status" value="1"/>
</dbReference>
<dbReference type="InterPro" id="IPR012338">
    <property type="entry name" value="Beta-lactam/transpept-like"/>
</dbReference>
<evidence type="ECO:0000256" key="1">
    <source>
        <dbReference type="SAM" id="SignalP"/>
    </source>
</evidence>
<evidence type="ECO:0000259" key="2">
    <source>
        <dbReference type="Pfam" id="PF00144"/>
    </source>
</evidence>
<keyword evidence="4" id="KW-1185">Reference proteome</keyword>
<feature type="signal peptide" evidence="1">
    <location>
        <begin position="1"/>
        <end position="23"/>
    </location>
</feature>
<name>A0A6I6L441_9SPHN</name>
<organism evidence="3 4">
    <name type="scientific">Sphingorhabdus lacus</name>
    <dbReference type="NCBI Taxonomy" id="392610"/>
    <lineage>
        <taxon>Bacteria</taxon>
        <taxon>Pseudomonadati</taxon>
        <taxon>Pseudomonadota</taxon>
        <taxon>Alphaproteobacteria</taxon>
        <taxon>Sphingomonadales</taxon>
        <taxon>Sphingomonadaceae</taxon>
        <taxon>Sphingorhabdus</taxon>
    </lineage>
</organism>
<feature type="domain" description="Beta-lactamase-related" evidence="2">
    <location>
        <begin position="37"/>
        <end position="400"/>
    </location>
</feature>
<keyword evidence="1" id="KW-0732">Signal</keyword>
<dbReference type="PANTHER" id="PTHR43283">
    <property type="entry name" value="BETA-LACTAMASE-RELATED"/>
    <property type="match status" value="1"/>
</dbReference>
<sequence>MTMRKLSCLVLFSFALMSSNAEAKPGASSPAVERNVAEALDPYVTDQKLAGYVTVLMKDGRRVATNVHGYADIDTRRPMTKDTIFRIYSMTKPVTGVALMILHDQGKWKFSDPISKFLPELGNLKVYEGVDAAGNLISRPAASQPTMGQLVTHTAGFLYGFGPTPVDREYQKHVPLIPTAVETSTYLAGLAKIPLAYEPGTQWQYSIAMDLEGIIVERLSGKSLQAFMKAEIFDPLKMVDTDFIVPPSKRDRFASLYDGQSGKLMAVTTGPFADTYATTPVTASGGGGLVSTVDDYARFASMLLNGGTLNGRRILSKRATKTIMTNRLSPALINGRFGIGIQQIRPGYEYGVNGVVVTDPAKAGVAMGKGSYLWDGAAGTWFWVDPANKIVFVGMIQRLAAEGGPNVQVASQRAVAESIALGRRQ</sequence>
<dbReference type="AlphaFoldDB" id="A0A6I6L441"/>
<dbReference type="KEGG" id="slaa:EUU25_00795"/>
<dbReference type="EMBL" id="CP035733">
    <property type="protein sequence ID" value="QGY79284.1"/>
    <property type="molecule type" value="Genomic_DNA"/>
</dbReference>
<protein>
    <submittedName>
        <fullName evidence="3">Class A beta-lactamase-related serine hydrolase</fullName>
    </submittedName>
</protein>
<dbReference type="GO" id="GO:0016787">
    <property type="term" value="F:hydrolase activity"/>
    <property type="evidence" value="ECO:0007669"/>
    <property type="project" value="UniProtKB-KW"/>
</dbReference>
<dbReference type="InterPro" id="IPR001466">
    <property type="entry name" value="Beta-lactam-related"/>
</dbReference>
<dbReference type="Proteomes" id="UP000428803">
    <property type="component" value="Chromosome"/>
</dbReference>
<feature type="chain" id="PRO_5026014544" evidence="1">
    <location>
        <begin position="24"/>
        <end position="425"/>
    </location>
</feature>
<reference evidence="4" key="1">
    <citation type="submission" date="2019-01" db="EMBL/GenBank/DDBJ databases">
        <title>Sphingorhabdus lacus sp.nov., isolated from an oligotrophic freshwater lake.</title>
        <authorList>
            <person name="Park M."/>
        </authorList>
    </citation>
    <scope>NUCLEOTIDE SEQUENCE [LARGE SCALE GENOMIC DNA]</scope>
    <source>
        <strain evidence="4">IMCC1753</strain>
    </source>
</reference>
<dbReference type="InterPro" id="IPR050789">
    <property type="entry name" value="Diverse_Enzym_Activities"/>
</dbReference>
<evidence type="ECO:0000313" key="4">
    <source>
        <dbReference type="Proteomes" id="UP000428803"/>
    </source>
</evidence>
<accession>A0A6I6L441</accession>
<dbReference type="PANTHER" id="PTHR43283:SF3">
    <property type="entry name" value="BETA-LACTAMASE FAMILY PROTEIN (AFU_ORTHOLOGUE AFUA_5G07500)"/>
    <property type="match status" value="1"/>
</dbReference>
<dbReference type="Gene3D" id="3.40.710.10">
    <property type="entry name" value="DD-peptidase/beta-lactamase superfamily"/>
    <property type="match status" value="1"/>
</dbReference>
<gene>
    <name evidence="3" type="ORF">EUU25_00795</name>
</gene>
<dbReference type="RefSeq" id="WP_158897583.1">
    <property type="nucleotide sequence ID" value="NZ_CP035733.1"/>
</dbReference>